<reference evidence="5 6" key="1">
    <citation type="submission" date="2016-03" db="EMBL/GenBank/DDBJ databases">
        <title>Comparative genomics of Pseudogymnoascus destructans, the fungus causing white-nose syndrome of bats.</title>
        <authorList>
            <person name="Palmer J.M."/>
            <person name="Drees K.P."/>
            <person name="Foster J.T."/>
            <person name="Lindner D.L."/>
        </authorList>
    </citation>
    <scope>NUCLEOTIDE SEQUENCE [LARGE SCALE GENOMIC DNA]</scope>
    <source>
        <strain evidence="5 6">UAMH 10579</strain>
    </source>
</reference>
<feature type="signal peptide" evidence="2">
    <location>
        <begin position="1"/>
        <end position="19"/>
    </location>
</feature>
<feature type="compositionally biased region" description="Polar residues" evidence="1">
    <location>
        <begin position="577"/>
        <end position="599"/>
    </location>
</feature>
<dbReference type="STRING" id="342668.A0A1B8GP33"/>
<dbReference type="EMBL" id="KV460221">
    <property type="protein sequence ID" value="OBT97561.1"/>
    <property type="molecule type" value="Genomic_DNA"/>
</dbReference>
<dbReference type="RefSeq" id="XP_018131294.1">
    <property type="nucleotide sequence ID" value="XM_018273933.2"/>
</dbReference>
<dbReference type="OrthoDB" id="160645at2759"/>
<name>A0A1B8GP33_9PEZI</name>
<feature type="compositionally biased region" description="Low complexity" evidence="1">
    <location>
        <begin position="623"/>
        <end position="637"/>
    </location>
</feature>
<keyword evidence="6" id="KW-1185">Reference proteome</keyword>
<feature type="region of interest" description="Disordered" evidence="1">
    <location>
        <begin position="690"/>
        <end position="747"/>
    </location>
</feature>
<protein>
    <submittedName>
        <fullName evidence="5">Uncharacterized protein</fullName>
    </submittedName>
</protein>
<gene>
    <name evidence="5" type="ORF">VE01_04459</name>
</gene>
<feature type="compositionally biased region" description="Low complexity" evidence="1">
    <location>
        <begin position="720"/>
        <end position="739"/>
    </location>
</feature>
<keyword evidence="2" id="KW-0732">Signal</keyword>
<organism evidence="5 6">
    <name type="scientific">Pseudogymnoascus verrucosus</name>
    <dbReference type="NCBI Taxonomy" id="342668"/>
    <lineage>
        <taxon>Eukaryota</taxon>
        <taxon>Fungi</taxon>
        <taxon>Dikarya</taxon>
        <taxon>Ascomycota</taxon>
        <taxon>Pezizomycotina</taxon>
        <taxon>Leotiomycetes</taxon>
        <taxon>Thelebolales</taxon>
        <taxon>Thelebolaceae</taxon>
        <taxon>Pseudogymnoascus</taxon>
    </lineage>
</organism>
<dbReference type="Pfam" id="PF23865">
    <property type="entry name" value="DUF7223"/>
    <property type="match status" value="1"/>
</dbReference>
<feature type="domain" description="DUF7029" evidence="3">
    <location>
        <begin position="97"/>
        <end position="197"/>
    </location>
</feature>
<evidence type="ECO:0000313" key="6">
    <source>
        <dbReference type="Proteomes" id="UP000091956"/>
    </source>
</evidence>
<sequence>MKSLLYGLAAFSLWQTGLAVKDSNGNYILKPVTDPSLLSVRDPERTITILEPILPSEMGLHRRAGHFPVGLQNDTSIFWGQGGNGSNVMVNLTLATGETQMILSMDHFKEELASVICDDDLTLTFKDETTYQDAIDDWEWVNFEEKRTFIMIVNYGGCSSESGRQPWVVTAATYDNANFRVEFTANQTEWYDLNNPYEIEWGTYTPLSQSALAARWNPFDALNDLTSPNSSPEFDVNLAHSIPETLWEKTTASGLDLTIGCDACGTTGKITIAGKLKGSLLRLSIDEAYVQAIPSNIRADFNPSFTVAGELVGGWKKSWDILKVPLSEFSIPLVFSVGPELRLSAGFELSGVQGSATVKTGISARIPDSATAKVDFHGSGTHVDGWKPDITTKPITFEAEVQGTLAIYTAIGVDIGMTVFKKIDFGVGLELQVPKVTMTLGAEFNSAGEVCPNRPEMFGVKFDASIGVDLKIQGWNGDKDRPFFEEDLWNAPDLYKFPHVCIPFEFGTKSPISLTKLVSVPTSTKVASTTSETPALTKEPVTTGEPSKATSTKEPATIEPSKPTTSTKLTSEEPSKPTTLIHSTTEVTTIEPTRNQTAITVVEPTTTGGSSTGTANPTSIERTTTGHPPIGTGPIVPSGTGPAVNTYPPTSGKPGGPILSNSTGIWISKQSSPTTTPIIGYFPQPPTTVTAPITDYFPESTAGPYNPGKPDGNQQGPGEGDPNTGPTTTTITTSPTYPTLVPGPGKPPGNYNSTITTSTFTSSYNISTSAIHYTTPPVPTTSLPVYGYGYGNGGPEDHTKGYRPRGRLARHLV</sequence>
<evidence type="ECO:0000259" key="4">
    <source>
        <dbReference type="Pfam" id="PF23865"/>
    </source>
</evidence>
<proteinExistence type="predicted"/>
<feature type="compositionally biased region" description="Low complexity" evidence="1">
    <location>
        <begin position="559"/>
        <end position="569"/>
    </location>
</feature>
<reference evidence="6" key="2">
    <citation type="journal article" date="2018" name="Nat. Commun.">
        <title>Extreme sensitivity to ultraviolet light in the fungal pathogen causing white-nose syndrome of bats.</title>
        <authorList>
            <person name="Palmer J.M."/>
            <person name="Drees K.P."/>
            <person name="Foster J.T."/>
            <person name="Lindner D.L."/>
        </authorList>
    </citation>
    <scope>NUCLEOTIDE SEQUENCE [LARGE SCALE GENOMIC DNA]</scope>
    <source>
        <strain evidence="6">UAMH 10579</strain>
    </source>
</reference>
<accession>A0A1B8GP33</accession>
<dbReference type="Proteomes" id="UP000091956">
    <property type="component" value="Unassembled WGS sequence"/>
</dbReference>
<dbReference type="Pfam" id="PF22974">
    <property type="entry name" value="DUF7029"/>
    <property type="match status" value="1"/>
</dbReference>
<feature type="domain" description="DUF7223" evidence="4">
    <location>
        <begin position="237"/>
        <end position="487"/>
    </location>
</feature>
<dbReference type="InterPro" id="IPR054293">
    <property type="entry name" value="DUF7029"/>
</dbReference>
<evidence type="ECO:0000313" key="5">
    <source>
        <dbReference type="EMBL" id="OBT97561.1"/>
    </source>
</evidence>
<feature type="chain" id="PRO_5008608799" evidence="2">
    <location>
        <begin position="20"/>
        <end position="813"/>
    </location>
</feature>
<feature type="compositionally biased region" description="Polar residues" evidence="1">
    <location>
        <begin position="523"/>
        <end position="534"/>
    </location>
</feature>
<feature type="region of interest" description="Disordered" evidence="1">
    <location>
        <begin position="523"/>
        <end position="664"/>
    </location>
</feature>
<feature type="compositionally biased region" description="Polar residues" evidence="1">
    <location>
        <begin position="544"/>
        <end position="554"/>
    </location>
</feature>
<evidence type="ECO:0000256" key="2">
    <source>
        <dbReference type="SAM" id="SignalP"/>
    </source>
</evidence>
<evidence type="ECO:0000259" key="3">
    <source>
        <dbReference type="Pfam" id="PF22974"/>
    </source>
</evidence>
<dbReference type="AlphaFoldDB" id="A0A1B8GP33"/>
<evidence type="ECO:0000256" key="1">
    <source>
        <dbReference type="SAM" id="MobiDB-lite"/>
    </source>
</evidence>
<dbReference type="GeneID" id="28837845"/>
<dbReference type="InterPro" id="IPR055647">
    <property type="entry name" value="DUF7223"/>
</dbReference>
<feature type="compositionally biased region" description="Low complexity" evidence="1">
    <location>
        <begin position="605"/>
        <end position="614"/>
    </location>
</feature>